<proteinExistence type="predicted"/>
<evidence type="ECO:0000259" key="1">
    <source>
        <dbReference type="Pfam" id="PF00646"/>
    </source>
</evidence>
<evidence type="ECO:0000313" key="3">
    <source>
        <dbReference type="EMBL" id="CAL5078068.1"/>
    </source>
</evidence>
<evidence type="ECO:0000313" key="4">
    <source>
        <dbReference type="Proteomes" id="UP001497457"/>
    </source>
</evidence>
<keyword evidence="4" id="KW-1185">Reference proteome</keyword>
<dbReference type="InterPro" id="IPR036047">
    <property type="entry name" value="F-box-like_dom_sf"/>
</dbReference>
<dbReference type="SUPFAM" id="SSF81383">
    <property type="entry name" value="F-box domain"/>
    <property type="match status" value="1"/>
</dbReference>
<organism evidence="3 4">
    <name type="scientific">Urochloa decumbens</name>
    <dbReference type="NCBI Taxonomy" id="240449"/>
    <lineage>
        <taxon>Eukaryota</taxon>
        <taxon>Viridiplantae</taxon>
        <taxon>Streptophyta</taxon>
        <taxon>Embryophyta</taxon>
        <taxon>Tracheophyta</taxon>
        <taxon>Spermatophyta</taxon>
        <taxon>Magnoliopsida</taxon>
        <taxon>Liliopsida</taxon>
        <taxon>Poales</taxon>
        <taxon>Poaceae</taxon>
        <taxon>PACMAD clade</taxon>
        <taxon>Panicoideae</taxon>
        <taxon>Panicodae</taxon>
        <taxon>Paniceae</taxon>
        <taxon>Melinidinae</taxon>
        <taxon>Urochloa</taxon>
    </lineage>
</organism>
<dbReference type="PANTHER" id="PTHR32133">
    <property type="entry name" value="OS07G0120400 PROTEIN"/>
    <property type="match status" value="1"/>
</dbReference>
<gene>
    <name evidence="3" type="ORF">URODEC1_LOCUS106944</name>
</gene>
<reference evidence="3" key="1">
    <citation type="submission" date="2024-10" db="EMBL/GenBank/DDBJ databases">
        <authorList>
            <person name="Ryan C."/>
        </authorList>
    </citation>
    <scope>NUCLEOTIDE SEQUENCE [LARGE SCALE GENOMIC DNA]</scope>
</reference>
<evidence type="ECO:0008006" key="5">
    <source>
        <dbReference type="Google" id="ProtNLM"/>
    </source>
</evidence>
<feature type="domain" description="F-box" evidence="1">
    <location>
        <begin position="7"/>
        <end position="47"/>
    </location>
</feature>
<dbReference type="AlphaFoldDB" id="A0ABC9FN60"/>
<dbReference type="InterPro" id="IPR056594">
    <property type="entry name" value="AT5G49610-like_b-prop"/>
</dbReference>
<dbReference type="EMBL" id="OZ075117">
    <property type="protein sequence ID" value="CAL5078068.1"/>
    <property type="molecule type" value="Genomic_DNA"/>
</dbReference>
<evidence type="ECO:0000259" key="2">
    <source>
        <dbReference type="Pfam" id="PF23635"/>
    </source>
</evidence>
<sequence length="355" mass="39208">MAPPPPELNEDIIAEILLRLPPDEPEHLVRASLVCKPWCRILYDRTFLCHYRRFHRTPPLLGFFDNIISDSFVPITTAAALPFSKAAFDCRLWYILDSRHGRVLFQHRLTYDLLVWDPITGQKEEVCDPPTMLCETGIVLCAALGCDHCDCHGGPFLVVCVSTDDRDNSACACVYSSQVGAWGDLVSIHLDVEVDFLDHINRRSGALVRDGVYFVLASGAGDRILKYELGTHCLSTIDLPDLDNKKNVVVMPTEDGLLGLASNSASTLLLWSRMVNGEGIAGWVQYRVINLQIVLPVAIPMDKVKVIGFVEGVNAIFVGTNAGTFIIYLNSGLARKVSGAIYNPVVPFVSFYTPV</sequence>
<accession>A0ABC9FN60</accession>
<dbReference type="Proteomes" id="UP001497457">
    <property type="component" value="Chromosome 7b"/>
</dbReference>
<protein>
    <recommendedName>
        <fullName evidence="5">F-box domain-containing protein</fullName>
    </recommendedName>
</protein>
<feature type="domain" description="F-box protein AT5G49610-like beta-propeller" evidence="2">
    <location>
        <begin position="95"/>
        <end position="294"/>
    </location>
</feature>
<dbReference type="Pfam" id="PF23635">
    <property type="entry name" value="Beta-prop_AT5G49610-like"/>
    <property type="match status" value="1"/>
</dbReference>
<dbReference type="Pfam" id="PF00646">
    <property type="entry name" value="F-box"/>
    <property type="match status" value="1"/>
</dbReference>
<dbReference type="Gene3D" id="1.20.1280.50">
    <property type="match status" value="1"/>
</dbReference>
<dbReference type="PANTHER" id="PTHR32133:SF372">
    <property type="entry name" value="F-BOX DOMAIN-CONTAINING PROTEIN"/>
    <property type="match status" value="1"/>
</dbReference>
<name>A0ABC9FN60_9POAL</name>
<dbReference type="InterPro" id="IPR001810">
    <property type="entry name" value="F-box_dom"/>
</dbReference>